<reference evidence="2 3" key="1">
    <citation type="journal article" date="2015" name="Genome Biol. Evol.">
        <title>Phylogenomic analyses indicate that early fungi evolved digesting cell walls of algal ancestors of land plants.</title>
        <authorList>
            <person name="Chang Y."/>
            <person name="Wang S."/>
            <person name="Sekimoto S."/>
            <person name="Aerts A.L."/>
            <person name="Choi C."/>
            <person name="Clum A."/>
            <person name="LaButti K.M."/>
            <person name="Lindquist E.A."/>
            <person name="Yee Ngan C."/>
            <person name="Ohm R.A."/>
            <person name="Salamov A.A."/>
            <person name="Grigoriev I.V."/>
            <person name="Spatafora J.W."/>
            <person name="Berbee M.L."/>
        </authorList>
    </citation>
    <scope>NUCLEOTIDE SEQUENCE [LARGE SCALE GENOMIC DNA]</scope>
    <source>
        <strain evidence="2 3">JEL478</strain>
    </source>
</reference>
<evidence type="ECO:0000313" key="3">
    <source>
        <dbReference type="Proteomes" id="UP000070544"/>
    </source>
</evidence>
<dbReference type="OrthoDB" id="10434806at2759"/>
<feature type="region of interest" description="Disordered" evidence="1">
    <location>
        <begin position="104"/>
        <end position="136"/>
    </location>
</feature>
<gene>
    <name evidence="2" type="ORF">M427DRAFT_58351</name>
</gene>
<dbReference type="AlphaFoldDB" id="A0A139AAK2"/>
<name>A0A139AAK2_GONPJ</name>
<accession>A0A139AAK2</accession>
<dbReference type="Proteomes" id="UP000070544">
    <property type="component" value="Unassembled WGS sequence"/>
</dbReference>
<protein>
    <submittedName>
        <fullName evidence="2">Uncharacterized protein</fullName>
    </submittedName>
</protein>
<keyword evidence="3" id="KW-1185">Reference proteome</keyword>
<proteinExistence type="predicted"/>
<dbReference type="EMBL" id="KQ965775">
    <property type="protein sequence ID" value="KXS13757.1"/>
    <property type="molecule type" value="Genomic_DNA"/>
</dbReference>
<evidence type="ECO:0000256" key="1">
    <source>
        <dbReference type="SAM" id="MobiDB-lite"/>
    </source>
</evidence>
<feature type="region of interest" description="Disordered" evidence="1">
    <location>
        <begin position="209"/>
        <end position="229"/>
    </location>
</feature>
<sequence length="288" mass="30732">MSILCPPLPSNLLACPAPLNILFDTLPGGSQHLPPARHFVSFDVYRNKAPLCVVVAVKDCGVFYGGDDELVASGIEGSGKQRTEDDPFELSDLSRASLETVRLDTPGNYVSDRPGTSGSGKHRSRPSSGGDPELSSLLTLGAATDGRHGSWIRSSVEEGRAAVLKAAGGGEKVDEKLLRSESTLAFRKGQRMAVVETVGGWYIGWLLPSTPSSNTSTPEDSLESPTSNPDLDLARLRFSISNDDGLDFGTRHGQEDGAASQRRVGLIPADKVVVCRDWLRRRFVGASA</sequence>
<feature type="compositionally biased region" description="Low complexity" evidence="1">
    <location>
        <begin position="209"/>
        <end position="218"/>
    </location>
</feature>
<evidence type="ECO:0000313" key="2">
    <source>
        <dbReference type="EMBL" id="KXS13757.1"/>
    </source>
</evidence>
<organism evidence="2 3">
    <name type="scientific">Gonapodya prolifera (strain JEL478)</name>
    <name type="common">Monoblepharis prolifera</name>
    <dbReference type="NCBI Taxonomy" id="1344416"/>
    <lineage>
        <taxon>Eukaryota</taxon>
        <taxon>Fungi</taxon>
        <taxon>Fungi incertae sedis</taxon>
        <taxon>Chytridiomycota</taxon>
        <taxon>Chytridiomycota incertae sedis</taxon>
        <taxon>Monoblepharidomycetes</taxon>
        <taxon>Monoblepharidales</taxon>
        <taxon>Gonapodyaceae</taxon>
        <taxon>Gonapodya</taxon>
    </lineage>
</organism>